<evidence type="ECO:0000256" key="4">
    <source>
        <dbReference type="ARBA" id="ARBA00022679"/>
    </source>
</evidence>
<dbReference type="VEuPathDB" id="ToxoDB:TGARI_258210A"/>
<keyword evidence="3 9" id="KW-0240">DNA-directed RNA polymerase</keyword>
<evidence type="ECO:0000256" key="1">
    <source>
        <dbReference type="ARBA" id="ARBA00006835"/>
    </source>
</evidence>
<dbReference type="GO" id="GO:0032549">
    <property type="term" value="F:ribonucleoside binding"/>
    <property type="evidence" value="ECO:0007669"/>
    <property type="project" value="InterPro"/>
</dbReference>
<evidence type="ECO:0000313" key="9">
    <source>
        <dbReference type="EMBL" id="KYF41722.1"/>
    </source>
</evidence>
<dbReference type="SUPFAM" id="SSF64484">
    <property type="entry name" value="beta and beta-prime subunits of DNA dependent RNA-polymerase"/>
    <property type="match status" value="1"/>
</dbReference>
<evidence type="ECO:0000259" key="8">
    <source>
        <dbReference type="Pfam" id="PF04563"/>
    </source>
</evidence>
<keyword evidence="4 9" id="KW-0808">Transferase</keyword>
<dbReference type="InterPro" id="IPR007644">
    <property type="entry name" value="RNA_pol_bsu_protrusion"/>
</dbReference>
<comment type="similarity">
    <text evidence="1">Belongs to the RNA polymerase beta chain family.</text>
</comment>
<dbReference type="GO" id="GO:0000428">
    <property type="term" value="C:DNA-directed RNA polymerase complex"/>
    <property type="evidence" value="ECO:0007669"/>
    <property type="project" value="UniProtKB-KW"/>
</dbReference>
<organism evidence="9 10">
    <name type="scientific">Toxoplasma gondii ARI</name>
    <dbReference type="NCBI Taxonomy" id="1074872"/>
    <lineage>
        <taxon>Eukaryota</taxon>
        <taxon>Sar</taxon>
        <taxon>Alveolata</taxon>
        <taxon>Apicomplexa</taxon>
        <taxon>Conoidasida</taxon>
        <taxon>Coccidia</taxon>
        <taxon>Eucoccidiorida</taxon>
        <taxon>Eimeriorina</taxon>
        <taxon>Sarcocystidae</taxon>
        <taxon>Toxoplasma</taxon>
    </lineage>
</organism>
<reference evidence="9 10" key="1">
    <citation type="journal article" date="2016" name="Nat. Commun.">
        <title>Local admixture of amplified and diversified secreted pathogenesis determinants shapes mosaic Toxoplasma gondii genomes.</title>
        <authorList>
            <person name="Lorenzi H."/>
            <person name="Khan A."/>
            <person name="Behnke M.S."/>
            <person name="Namasivayam S."/>
            <person name="Swapna L.S."/>
            <person name="Hadjithomas M."/>
            <person name="Karamycheva S."/>
            <person name="Pinney D."/>
            <person name="Brunk B.P."/>
            <person name="Ajioka J.W."/>
            <person name="Ajzenberg D."/>
            <person name="Boothroyd J.C."/>
            <person name="Boyle J.P."/>
            <person name="Darde M.L."/>
            <person name="Diaz-Miranda M.A."/>
            <person name="Dubey J.P."/>
            <person name="Fritz H.M."/>
            <person name="Gennari S.M."/>
            <person name="Gregory B.D."/>
            <person name="Kim K."/>
            <person name="Saeij J.P."/>
            <person name="Su C."/>
            <person name="White M.W."/>
            <person name="Zhu X.Q."/>
            <person name="Howe D.K."/>
            <person name="Rosenthal B.M."/>
            <person name="Grigg M.E."/>
            <person name="Parkinson J."/>
            <person name="Liu L."/>
            <person name="Kissinger J.C."/>
            <person name="Roos D.S."/>
            <person name="Sibley L.D."/>
        </authorList>
    </citation>
    <scope>NUCLEOTIDE SEQUENCE [LARGE SCALE GENOMIC DNA]</scope>
    <source>
        <strain evidence="9 10">ARI</strain>
    </source>
</reference>
<keyword evidence="5 9" id="KW-0548">Nucleotidyltransferase</keyword>
<evidence type="ECO:0000256" key="6">
    <source>
        <dbReference type="ARBA" id="ARBA00023163"/>
    </source>
</evidence>
<evidence type="ECO:0000256" key="2">
    <source>
        <dbReference type="ARBA" id="ARBA00012418"/>
    </source>
</evidence>
<accession>A0A139XSI0</accession>
<dbReference type="Proteomes" id="UP000074247">
    <property type="component" value="Unassembled WGS sequence"/>
</dbReference>
<dbReference type="EMBL" id="AGQS02005136">
    <property type="protein sequence ID" value="KYF41722.1"/>
    <property type="molecule type" value="Genomic_DNA"/>
</dbReference>
<dbReference type="Pfam" id="PF04563">
    <property type="entry name" value="RNA_pol_Rpb2_1"/>
    <property type="match status" value="1"/>
</dbReference>
<dbReference type="PANTHER" id="PTHR20856">
    <property type="entry name" value="DNA-DIRECTED RNA POLYMERASE I SUBUNIT 2"/>
    <property type="match status" value="1"/>
</dbReference>
<name>A0A139XSI0_TOXGO</name>
<evidence type="ECO:0000256" key="7">
    <source>
        <dbReference type="SAM" id="MobiDB-lite"/>
    </source>
</evidence>
<keyword evidence="6" id="KW-0804">Transcription</keyword>
<dbReference type="Gene3D" id="3.90.1100.10">
    <property type="match status" value="1"/>
</dbReference>
<sequence length="208" mass="23081">MEDPWKGGSGGYGEPSYGAEGVGTRQVSEETGSGFHDLPAGNAGFGSAFSSRDSAGVYAQTRQTDVFFPDDEEGGEHGDEGEQGSVDQDACWAVVSSFFHSHGLVNQQLESFNDFVSYKIQEIIDEHPPIEIRPTPQYRPEEEVESNVIYRLKMDQLSLNRPSVEEKEGISKHLWPYEARTRNLTYSSPLYVDVEQTTYTVDPETGAE</sequence>
<proteinExistence type="inferred from homology"/>
<dbReference type="GO" id="GO:0003677">
    <property type="term" value="F:DNA binding"/>
    <property type="evidence" value="ECO:0007669"/>
    <property type="project" value="InterPro"/>
</dbReference>
<dbReference type="EC" id="2.7.7.6" evidence="2"/>
<dbReference type="InterPro" id="IPR015712">
    <property type="entry name" value="DNA-dir_RNA_pol_su2"/>
</dbReference>
<dbReference type="AlphaFoldDB" id="A0A139XSI0"/>
<gene>
    <name evidence="9" type="ORF">TGARI_258210A</name>
</gene>
<evidence type="ECO:0000256" key="3">
    <source>
        <dbReference type="ARBA" id="ARBA00022478"/>
    </source>
</evidence>
<feature type="domain" description="RNA polymerase beta subunit protrusion" evidence="8">
    <location>
        <begin position="103"/>
        <end position="202"/>
    </location>
</feature>
<feature type="region of interest" description="Disordered" evidence="7">
    <location>
        <begin position="1"/>
        <end position="39"/>
    </location>
</feature>
<feature type="non-terminal residue" evidence="9">
    <location>
        <position position="208"/>
    </location>
</feature>
<dbReference type="GO" id="GO:0006351">
    <property type="term" value="P:DNA-templated transcription"/>
    <property type="evidence" value="ECO:0007669"/>
    <property type="project" value="InterPro"/>
</dbReference>
<dbReference type="GO" id="GO:0003899">
    <property type="term" value="F:DNA-directed RNA polymerase activity"/>
    <property type="evidence" value="ECO:0007669"/>
    <property type="project" value="UniProtKB-EC"/>
</dbReference>
<evidence type="ECO:0000313" key="10">
    <source>
        <dbReference type="Proteomes" id="UP000074247"/>
    </source>
</evidence>
<evidence type="ECO:0000256" key="5">
    <source>
        <dbReference type="ARBA" id="ARBA00022695"/>
    </source>
</evidence>
<comment type="caution">
    <text evidence="9">The sequence shown here is derived from an EMBL/GenBank/DDBJ whole genome shotgun (WGS) entry which is preliminary data.</text>
</comment>
<protein>
    <recommendedName>
        <fullName evidence="2">DNA-directed RNA polymerase</fullName>
        <ecNumber evidence="2">2.7.7.6</ecNumber>
    </recommendedName>
</protein>